<dbReference type="CDD" id="cd00473">
    <property type="entry name" value="bS6"/>
    <property type="match status" value="1"/>
</dbReference>
<evidence type="ECO:0000256" key="1">
    <source>
        <dbReference type="ARBA" id="ARBA00009512"/>
    </source>
</evidence>
<evidence type="ECO:0000256" key="2">
    <source>
        <dbReference type="ARBA" id="ARBA00022730"/>
    </source>
</evidence>
<evidence type="ECO:0000256" key="3">
    <source>
        <dbReference type="ARBA" id="ARBA00022884"/>
    </source>
</evidence>
<dbReference type="AlphaFoldDB" id="A0A5S9II55"/>
<dbReference type="EMBL" id="AP019860">
    <property type="protein sequence ID" value="BBM81832.1"/>
    <property type="molecule type" value="Genomic_DNA"/>
</dbReference>
<dbReference type="PANTHER" id="PTHR21011">
    <property type="entry name" value="MITOCHONDRIAL 28S RIBOSOMAL PROTEIN S6"/>
    <property type="match status" value="1"/>
</dbReference>
<keyword evidence="3 8" id="KW-0694">RNA-binding</keyword>
<evidence type="ECO:0000313" key="10">
    <source>
        <dbReference type="EMBL" id="BBM81832.1"/>
    </source>
</evidence>
<name>A0A5S9II55_UABAM</name>
<dbReference type="Gene3D" id="3.30.70.60">
    <property type="match status" value="1"/>
</dbReference>
<protein>
    <recommendedName>
        <fullName evidence="7 8">Small ribosomal subunit protein bS6</fullName>
    </recommendedName>
</protein>
<evidence type="ECO:0000256" key="7">
    <source>
        <dbReference type="ARBA" id="ARBA00035294"/>
    </source>
</evidence>
<dbReference type="GO" id="GO:1990904">
    <property type="term" value="C:ribonucleoprotein complex"/>
    <property type="evidence" value="ECO:0007669"/>
    <property type="project" value="UniProtKB-KW"/>
</dbReference>
<dbReference type="GO" id="GO:0070181">
    <property type="term" value="F:small ribosomal subunit rRNA binding"/>
    <property type="evidence" value="ECO:0007669"/>
    <property type="project" value="TreeGrafter"/>
</dbReference>
<comment type="function">
    <text evidence="6 8">Binds together with bS18 to 16S ribosomal RNA.</text>
</comment>
<dbReference type="InterPro" id="IPR000529">
    <property type="entry name" value="Ribosomal_bS6"/>
</dbReference>
<evidence type="ECO:0000313" key="11">
    <source>
        <dbReference type="Proteomes" id="UP000326354"/>
    </source>
</evidence>
<dbReference type="PANTHER" id="PTHR21011:SF1">
    <property type="entry name" value="SMALL RIBOSOMAL SUBUNIT PROTEIN BS6M"/>
    <property type="match status" value="1"/>
</dbReference>
<evidence type="ECO:0000256" key="9">
    <source>
        <dbReference type="SAM" id="MobiDB-lite"/>
    </source>
</evidence>
<dbReference type="KEGG" id="uam:UABAM_00171"/>
<keyword evidence="2 8" id="KW-0699">rRNA-binding</keyword>
<dbReference type="Proteomes" id="UP000326354">
    <property type="component" value="Chromosome"/>
</dbReference>
<dbReference type="SUPFAM" id="SSF54995">
    <property type="entry name" value="Ribosomal protein S6"/>
    <property type="match status" value="1"/>
</dbReference>
<feature type="region of interest" description="Disordered" evidence="9">
    <location>
        <begin position="100"/>
        <end position="120"/>
    </location>
</feature>
<evidence type="ECO:0000256" key="4">
    <source>
        <dbReference type="ARBA" id="ARBA00022980"/>
    </source>
</evidence>
<dbReference type="InterPro" id="IPR014717">
    <property type="entry name" value="Transl_elong_EF1B/ribsomal_bS6"/>
</dbReference>
<comment type="similarity">
    <text evidence="1 8">Belongs to the bacterial ribosomal protein bS6 family.</text>
</comment>
<dbReference type="Pfam" id="PF01250">
    <property type="entry name" value="Ribosomal_S6"/>
    <property type="match status" value="1"/>
</dbReference>
<dbReference type="OrthoDB" id="290527at2"/>
<keyword evidence="4 8" id="KW-0689">Ribosomal protein</keyword>
<keyword evidence="5 8" id="KW-0687">Ribonucleoprotein</keyword>
<evidence type="ECO:0000256" key="6">
    <source>
        <dbReference type="ARBA" id="ARBA00035104"/>
    </source>
</evidence>
<accession>A0A5S9II55</accession>
<dbReference type="GO" id="GO:0005840">
    <property type="term" value="C:ribosome"/>
    <property type="evidence" value="ECO:0007669"/>
    <property type="project" value="UniProtKB-KW"/>
</dbReference>
<dbReference type="HAMAP" id="MF_00360">
    <property type="entry name" value="Ribosomal_bS6"/>
    <property type="match status" value="1"/>
</dbReference>
<evidence type="ECO:0000256" key="5">
    <source>
        <dbReference type="ARBA" id="ARBA00023274"/>
    </source>
</evidence>
<reference evidence="10 11" key="1">
    <citation type="submission" date="2019-08" db="EMBL/GenBank/DDBJ databases">
        <title>Complete genome sequence of Candidatus Uab amorphum.</title>
        <authorList>
            <person name="Shiratori T."/>
            <person name="Suzuki S."/>
            <person name="Kakizawa Y."/>
            <person name="Ishida K."/>
        </authorList>
    </citation>
    <scope>NUCLEOTIDE SEQUENCE [LARGE SCALE GENOMIC DNA]</scope>
    <source>
        <strain evidence="10 11">SRT547</strain>
    </source>
</reference>
<dbReference type="GO" id="GO:0003735">
    <property type="term" value="F:structural constituent of ribosome"/>
    <property type="evidence" value="ECO:0007669"/>
    <property type="project" value="InterPro"/>
</dbReference>
<keyword evidence="11" id="KW-1185">Reference proteome</keyword>
<evidence type="ECO:0000256" key="8">
    <source>
        <dbReference type="HAMAP-Rule" id="MF_00360"/>
    </source>
</evidence>
<dbReference type="GO" id="GO:0006412">
    <property type="term" value="P:translation"/>
    <property type="evidence" value="ECO:0007669"/>
    <property type="project" value="UniProtKB-UniRule"/>
</dbReference>
<dbReference type="GO" id="GO:0005737">
    <property type="term" value="C:cytoplasm"/>
    <property type="evidence" value="ECO:0007669"/>
    <property type="project" value="UniProtKB-ARBA"/>
</dbReference>
<dbReference type="InterPro" id="IPR020815">
    <property type="entry name" value="Ribosomal_bS6_CS"/>
</dbReference>
<proteinExistence type="inferred from homology"/>
<organism evidence="10 11">
    <name type="scientific">Uabimicrobium amorphum</name>
    <dbReference type="NCBI Taxonomy" id="2596890"/>
    <lineage>
        <taxon>Bacteria</taxon>
        <taxon>Pseudomonadati</taxon>
        <taxon>Planctomycetota</taxon>
        <taxon>Candidatus Uabimicrobiia</taxon>
        <taxon>Candidatus Uabimicrobiales</taxon>
        <taxon>Candidatus Uabimicrobiaceae</taxon>
        <taxon>Candidatus Uabimicrobium</taxon>
    </lineage>
</organism>
<dbReference type="InterPro" id="IPR035980">
    <property type="entry name" value="Ribosomal_bS6_sf"/>
</dbReference>
<dbReference type="RefSeq" id="WP_151966098.1">
    <property type="nucleotide sequence ID" value="NZ_AP019860.1"/>
</dbReference>
<dbReference type="InterPro" id="IPR020814">
    <property type="entry name" value="Ribosomal_S6_plastid/chlpt"/>
</dbReference>
<dbReference type="PROSITE" id="PS01048">
    <property type="entry name" value="RIBOSOMAL_S6"/>
    <property type="match status" value="1"/>
</dbReference>
<gene>
    <name evidence="8" type="primary">rpsF</name>
    <name evidence="10" type="ORF">UABAM_00171</name>
</gene>
<dbReference type="NCBIfam" id="TIGR00166">
    <property type="entry name" value="S6"/>
    <property type="match status" value="1"/>
</dbReference>
<sequence>MVSRTYEGLFLLDPTLANQDWDGLKNKVIALIERREGQIVSAKKWGERRLAYEIKGRKRGTYLLIYFQMPAENIATLKRDIQLSEVVLRNMIVKYDRAIDQETEETQEDTKEEAAEGAEA</sequence>